<gene>
    <name evidence="5" type="ORF">JOF36_004226</name>
</gene>
<dbReference type="CDD" id="cd03137">
    <property type="entry name" value="GATase1_AraC_1"/>
    <property type="match status" value="1"/>
</dbReference>
<dbReference type="InterPro" id="IPR052158">
    <property type="entry name" value="INH-QAR"/>
</dbReference>
<dbReference type="InterPro" id="IPR009057">
    <property type="entry name" value="Homeodomain-like_sf"/>
</dbReference>
<dbReference type="PROSITE" id="PS00041">
    <property type="entry name" value="HTH_ARAC_FAMILY_1"/>
    <property type="match status" value="1"/>
</dbReference>
<dbReference type="SUPFAM" id="SSF46689">
    <property type="entry name" value="Homeodomain-like"/>
    <property type="match status" value="2"/>
</dbReference>
<accession>A0ABS4VX60</accession>
<proteinExistence type="predicted"/>
<keyword evidence="6" id="KW-1185">Reference proteome</keyword>
<evidence type="ECO:0000313" key="6">
    <source>
        <dbReference type="Proteomes" id="UP001519295"/>
    </source>
</evidence>
<dbReference type="PANTHER" id="PTHR43130:SF3">
    <property type="entry name" value="HTH-TYPE TRANSCRIPTIONAL REGULATOR RV1931C"/>
    <property type="match status" value="1"/>
</dbReference>
<dbReference type="InterPro" id="IPR002818">
    <property type="entry name" value="DJ-1/PfpI"/>
</dbReference>
<dbReference type="Pfam" id="PF12833">
    <property type="entry name" value="HTH_18"/>
    <property type="match status" value="1"/>
</dbReference>
<feature type="domain" description="HTH araC/xylS-type" evidence="4">
    <location>
        <begin position="213"/>
        <end position="311"/>
    </location>
</feature>
<protein>
    <submittedName>
        <fullName evidence="5">Transcriptional regulator GlxA family with amidase domain</fullName>
    </submittedName>
</protein>
<evidence type="ECO:0000256" key="2">
    <source>
        <dbReference type="ARBA" id="ARBA00023125"/>
    </source>
</evidence>
<dbReference type="Pfam" id="PF01965">
    <property type="entry name" value="DJ-1_PfpI"/>
    <property type="match status" value="1"/>
</dbReference>
<dbReference type="Gene3D" id="3.40.50.880">
    <property type="match status" value="1"/>
</dbReference>
<dbReference type="InterPro" id="IPR029062">
    <property type="entry name" value="Class_I_gatase-like"/>
</dbReference>
<dbReference type="InterPro" id="IPR018060">
    <property type="entry name" value="HTH_AraC"/>
</dbReference>
<keyword evidence="2" id="KW-0238">DNA-binding</keyword>
<evidence type="ECO:0000256" key="3">
    <source>
        <dbReference type="ARBA" id="ARBA00023163"/>
    </source>
</evidence>
<keyword evidence="1" id="KW-0805">Transcription regulation</keyword>
<dbReference type="EMBL" id="JAGINU010000001">
    <property type="protein sequence ID" value="MBP2368530.1"/>
    <property type="molecule type" value="Genomic_DNA"/>
</dbReference>
<evidence type="ECO:0000259" key="4">
    <source>
        <dbReference type="PROSITE" id="PS01124"/>
    </source>
</evidence>
<reference evidence="5 6" key="1">
    <citation type="submission" date="2021-03" db="EMBL/GenBank/DDBJ databases">
        <title>Sequencing the genomes of 1000 actinobacteria strains.</title>
        <authorList>
            <person name="Klenk H.-P."/>
        </authorList>
    </citation>
    <scope>NUCLEOTIDE SEQUENCE [LARGE SCALE GENOMIC DNA]</scope>
    <source>
        <strain evidence="5 6">DSM 45256</strain>
    </source>
</reference>
<dbReference type="InterPro" id="IPR018062">
    <property type="entry name" value="HTH_AraC-typ_CS"/>
</dbReference>
<dbReference type="Gene3D" id="1.10.10.60">
    <property type="entry name" value="Homeodomain-like"/>
    <property type="match status" value="1"/>
</dbReference>
<evidence type="ECO:0000256" key="1">
    <source>
        <dbReference type="ARBA" id="ARBA00023015"/>
    </source>
</evidence>
<organism evidence="5 6">
    <name type="scientific">Pseudonocardia parietis</name>
    <dbReference type="NCBI Taxonomy" id="570936"/>
    <lineage>
        <taxon>Bacteria</taxon>
        <taxon>Bacillati</taxon>
        <taxon>Actinomycetota</taxon>
        <taxon>Actinomycetes</taxon>
        <taxon>Pseudonocardiales</taxon>
        <taxon>Pseudonocardiaceae</taxon>
        <taxon>Pseudonocardia</taxon>
    </lineage>
</organism>
<dbReference type="SUPFAM" id="SSF52317">
    <property type="entry name" value="Class I glutamine amidotransferase-like"/>
    <property type="match status" value="1"/>
</dbReference>
<name>A0ABS4VX60_9PSEU</name>
<dbReference type="PROSITE" id="PS01124">
    <property type="entry name" value="HTH_ARAC_FAMILY_2"/>
    <property type="match status" value="1"/>
</dbReference>
<keyword evidence="3" id="KW-0804">Transcription</keyword>
<evidence type="ECO:0000313" key="5">
    <source>
        <dbReference type="EMBL" id="MBP2368530.1"/>
    </source>
</evidence>
<dbReference type="SMART" id="SM00342">
    <property type="entry name" value="HTH_ARAC"/>
    <property type="match status" value="1"/>
</dbReference>
<dbReference type="Proteomes" id="UP001519295">
    <property type="component" value="Unassembled WGS sequence"/>
</dbReference>
<sequence length="316" mass="33880">MRIAIHAFDGITMFHLGTPLLVFGEVARQGLADDWSTVVWSDTGGPVRTTEGLLIDDVSGPEAAGDADLVILPSWPSTFPRPSDDLTGVIRAAHGHGATIAGLCLGAFPMAHSGILDGREAVTHWAGTAQLTTDCREVTVRPAALYIDHGDVLTSAGTASALDACLHIVRTRLGAAAATTVARHLVIAPHREGDQAQYIERPLPASDGTGPIAETMAWALEHLDQRLSVGALAARAQMSTRNFTRRFRETAGTSPAEWVLARRLDESRRMLETTSWSVSRIAAVCGFASPVTFRQNFALAYATTPTSYRRRFTAPD</sequence>
<comment type="caution">
    <text evidence="5">The sequence shown here is derived from an EMBL/GenBank/DDBJ whole genome shotgun (WGS) entry which is preliminary data.</text>
</comment>
<dbReference type="PANTHER" id="PTHR43130">
    <property type="entry name" value="ARAC-FAMILY TRANSCRIPTIONAL REGULATOR"/>
    <property type="match status" value="1"/>
</dbReference>
<dbReference type="RefSeq" id="WP_210029826.1">
    <property type="nucleotide sequence ID" value="NZ_JAGINU010000001.1"/>
</dbReference>